<proteinExistence type="predicted"/>
<organism evidence="2 3">
    <name type="scientific">Mycolicibacterium aromaticivorans JS19b1 = JCM 16368</name>
    <dbReference type="NCBI Taxonomy" id="1440774"/>
    <lineage>
        <taxon>Bacteria</taxon>
        <taxon>Bacillati</taxon>
        <taxon>Actinomycetota</taxon>
        <taxon>Actinomycetes</taxon>
        <taxon>Mycobacteriales</taxon>
        <taxon>Mycobacteriaceae</taxon>
        <taxon>Mycolicibacterium</taxon>
    </lineage>
</organism>
<comment type="caution">
    <text evidence="2">The sequence shown here is derived from an EMBL/GenBank/DDBJ whole genome shotgun (WGS) entry which is preliminary data.</text>
</comment>
<reference evidence="2" key="1">
    <citation type="submission" date="2014-05" db="EMBL/GenBank/DDBJ databases">
        <title>Genome sequence of Mycobacterium aromaticivorans strain JS19b1T (= DSM 45407T).</title>
        <authorList>
            <person name="Kwak Y."/>
            <person name="Park G.-S."/>
            <person name="Li Q.X."/>
            <person name="Lee S.-E."/>
            <person name="Shin J.-H."/>
        </authorList>
    </citation>
    <scope>NUCLEOTIDE SEQUENCE [LARGE SCALE GENOMIC DNA]</scope>
    <source>
        <strain evidence="2">JS19b1</strain>
    </source>
</reference>
<dbReference type="STRING" id="1440774.Y900_027730"/>
<dbReference type="OrthoDB" id="4753605at2"/>
<name>A0A064CBM4_9MYCO</name>
<accession>A0A064CBM4</accession>
<evidence type="ECO:0000313" key="2">
    <source>
        <dbReference type="EMBL" id="KDE97081.1"/>
    </source>
</evidence>
<sequence>MANKVSKSKSAVRAAREAVKASQKEVLERAARNAEDLAVFFSSRERLDAVDEWLEAKTAGLKKQAEGKRGEHRRTAGLAVVALRDRGETLRDITRLTGVSEKALRELIRFAEQSATASPGEAVGDGGAAVIGVGAEGADREPTAEVAAGLPPVASVGEPTAAWSATG</sequence>
<dbReference type="Proteomes" id="UP000022835">
    <property type="component" value="Unassembled WGS sequence"/>
</dbReference>
<dbReference type="AlphaFoldDB" id="A0A064CBM4"/>
<keyword evidence="3" id="KW-1185">Reference proteome</keyword>
<dbReference type="eggNOG" id="ENOG50328WI">
    <property type="taxonomic scope" value="Bacteria"/>
</dbReference>
<evidence type="ECO:0000256" key="1">
    <source>
        <dbReference type="SAM" id="MobiDB-lite"/>
    </source>
</evidence>
<evidence type="ECO:0000313" key="3">
    <source>
        <dbReference type="Proteomes" id="UP000022835"/>
    </source>
</evidence>
<protein>
    <submittedName>
        <fullName evidence="2">Uncharacterized protein</fullName>
    </submittedName>
</protein>
<dbReference type="RefSeq" id="WP_036348304.1">
    <property type="nucleotide sequence ID" value="NZ_JALN02000002.1"/>
</dbReference>
<feature type="region of interest" description="Disordered" evidence="1">
    <location>
        <begin position="134"/>
        <end position="167"/>
    </location>
</feature>
<gene>
    <name evidence="2" type="ORF">Y900_027730</name>
</gene>
<dbReference type="EMBL" id="JALN02000002">
    <property type="protein sequence ID" value="KDE97081.1"/>
    <property type="molecule type" value="Genomic_DNA"/>
</dbReference>